<dbReference type="GO" id="GO:0006821">
    <property type="term" value="P:chloride transport"/>
    <property type="evidence" value="ECO:0007669"/>
    <property type="project" value="InterPro"/>
</dbReference>
<dbReference type="GO" id="GO:0034709">
    <property type="term" value="C:methylosome"/>
    <property type="evidence" value="ECO:0007669"/>
    <property type="project" value="InterPro"/>
</dbReference>
<sequence length="238" mass="25964">MAAALQDINAADFGLEDFSDFADGMPVLEEDEDEELAKSYPAVAVTLGSSHDLGSGTLYVTTRRVIWQAAAGSRRGLYVEFEHINMHAIASDQSAARKPCIYMQLEPSTSAFADTTDAEAEEEGDATPEVRLVPEDSSTLEDLFQTLCDCAALNPDPGDGDDEEDGDFYYNEEEVMAGAQGEQRAAMLDHYDSLLQMPRASELDELVEEDPDRFEDAEGSDQAPAHTDGVPNPMRPEQ</sequence>
<dbReference type="PANTHER" id="PTHR21399:SF0">
    <property type="entry name" value="METHYLOSOME SUBUNIT PICLN"/>
    <property type="match status" value="1"/>
</dbReference>
<dbReference type="GO" id="GO:0005829">
    <property type="term" value="C:cytosol"/>
    <property type="evidence" value="ECO:0007669"/>
    <property type="project" value="InterPro"/>
</dbReference>
<dbReference type="InterPro" id="IPR011993">
    <property type="entry name" value="PH-like_dom_sf"/>
</dbReference>
<dbReference type="Gene3D" id="2.30.29.30">
    <property type="entry name" value="Pleckstrin-homology domain (PH domain)/Phosphotyrosine-binding domain (PTB)"/>
    <property type="match status" value="1"/>
</dbReference>
<dbReference type="GO" id="GO:0005886">
    <property type="term" value="C:plasma membrane"/>
    <property type="evidence" value="ECO:0007669"/>
    <property type="project" value="InterPro"/>
</dbReference>
<dbReference type="PRINTS" id="PR01348">
    <property type="entry name" value="ICLNCHANNEL"/>
</dbReference>
<dbReference type="GO" id="GO:0034715">
    <property type="term" value="C:pICln-Sm protein complex"/>
    <property type="evidence" value="ECO:0007669"/>
    <property type="project" value="InterPro"/>
</dbReference>
<dbReference type="GO" id="GO:0045292">
    <property type="term" value="P:mRNA cis splicing, via spliceosome"/>
    <property type="evidence" value="ECO:0007669"/>
    <property type="project" value="TreeGrafter"/>
</dbReference>
<evidence type="ECO:0000256" key="3">
    <source>
        <dbReference type="ARBA" id="ARBA00007054"/>
    </source>
</evidence>
<evidence type="ECO:0000256" key="5">
    <source>
        <dbReference type="ARBA" id="ARBA00023242"/>
    </source>
</evidence>
<keyword evidence="8" id="KW-1185">Reference proteome</keyword>
<evidence type="ECO:0000313" key="8">
    <source>
        <dbReference type="Proteomes" id="UP001314263"/>
    </source>
</evidence>
<dbReference type="InterPro" id="IPR003521">
    <property type="entry name" value="ICln"/>
</dbReference>
<feature type="compositionally biased region" description="Acidic residues" evidence="6">
    <location>
        <begin position="203"/>
        <end position="219"/>
    </location>
</feature>
<reference evidence="7 8" key="1">
    <citation type="submission" date="2023-10" db="EMBL/GenBank/DDBJ databases">
        <authorList>
            <person name="Maclean D."/>
            <person name="Macfadyen A."/>
        </authorList>
    </citation>
    <scope>NUCLEOTIDE SEQUENCE [LARGE SCALE GENOMIC DNA]</scope>
</reference>
<name>A0AAV1IFM1_9CHLO</name>
<evidence type="ECO:0008006" key="9">
    <source>
        <dbReference type="Google" id="ProtNLM"/>
    </source>
</evidence>
<comment type="subcellular location">
    <subcellularLocation>
        <location evidence="2">Cytoplasm</location>
    </subcellularLocation>
    <subcellularLocation>
        <location evidence="1">Nucleus</location>
    </subcellularLocation>
</comment>
<comment type="caution">
    <text evidence="7">The sequence shown here is derived from an EMBL/GenBank/DDBJ whole genome shotgun (WGS) entry which is preliminary data.</text>
</comment>
<keyword evidence="4" id="KW-0963">Cytoplasm</keyword>
<dbReference type="EMBL" id="CAUYUE010000014">
    <property type="protein sequence ID" value="CAK0786113.1"/>
    <property type="molecule type" value="Genomic_DNA"/>
</dbReference>
<gene>
    <name evidence="7" type="ORF">CVIRNUC_009326</name>
</gene>
<evidence type="ECO:0000256" key="1">
    <source>
        <dbReference type="ARBA" id="ARBA00004123"/>
    </source>
</evidence>
<dbReference type="Pfam" id="PF03517">
    <property type="entry name" value="Voldacs"/>
    <property type="match status" value="1"/>
</dbReference>
<dbReference type="AlphaFoldDB" id="A0AAV1IFM1"/>
<dbReference type="Proteomes" id="UP001314263">
    <property type="component" value="Unassembled WGS sequence"/>
</dbReference>
<comment type="similarity">
    <text evidence="3">Belongs to the pICln (TC 1.A.47) family.</text>
</comment>
<feature type="region of interest" description="Disordered" evidence="6">
    <location>
        <begin position="199"/>
        <end position="238"/>
    </location>
</feature>
<organism evidence="7 8">
    <name type="scientific">Coccomyxa viridis</name>
    <dbReference type="NCBI Taxonomy" id="1274662"/>
    <lineage>
        <taxon>Eukaryota</taxon>
        <taxon>Viridiplantae</taxon>
        <taxon>Chlorophyta</taxon>
        <taxon>core chlorophytes</taxon>
        <taxon>Trebouxiophyceae</taxon>
        <taxon>Trebouxiophyceae incertae sedis</taxon>
        <taxon>Coccomyxaceae</taxon>
        <taxon>Coccomyxa</taxon>
    </lineage>
</organism>
<accession>A0AAV1IFM1</accession>
<evidence type="ECO:0000313" key="7">
    <source>
        <dbReference type="EMBL" id="CAK0786113.1"/>
    </source>
</evidence>
<protein>
    <recommendedName>
        <fullName evidence="9">Chloride conductance regulatory protein ICln</fullName>
    </recommendedName>
</protein>
<dbReference type="GO" id="GO:0005681">
    <property type="term" value="C:spliceosomal complex"/>
    <property type="evidence" value="ECO:0007669"/>
    <property type="project" value="TreeGrafter"/>
</dbReference>
<evidence type="ECO:0000256" key="6">
    <source>
        <dbReference type="SAM" id="MobiDB-lite"/>
    </source>
</evidence>
<proteinExistence type="inferred from homology"/>
<keyword evidence="5" id="KW-0539">Nucleus</keyword>
<dbReference type="GO" id="GO:0000387">
    <property type="term" value="P:spliceosomal snRNP assembly"/>
    <property type="evidence" value="ECO:0007669"/>
    <property type="project" value="InterPro"/>
</dbReference>
<dbReference type="InterPro" id="IPR039924">
    <property type="entry name" value="ICln/Lot5/Saf5"/>
</dbReference>
<evidence type="ECO:0000256" key="4">
    <source>
        <dbReference type="ARBA" id="ARBA00022490"/>
    </source>
</evidence>
<dbReference type="PANTHER" id="PTHR21399">
    <property type="entry name" value="CHLORIDE CONDUCTANCE REGULATORY PROTEIN ICLN"/>
    <property type="match status" value="1"/>
</dbReference>
<dbReference type="GO" id="GO:0006884">
    <property type="term" value="P:cell volume homeostasis"/>
    <property type="evidence" value="ECO:0007669"/>
    <property type="project" value="InterPro"/>
</dbReference>
<evidence type="ECO:0000256" key="2">
    <source>
        <dbReference type="ARBA" id="ARBA00004496"/>
    </source>
</evidence>